<evidence type="ECO:0000256" key="2">
    <source>
        <dbReference type="SAM" id="MobiDB-lite"/>
    </source>
</evidence>
<dbReference type="EMBL" id="KQ964248">
    <property type="protein sequence ID" value="KXJ93139.1"/>
    <property type="molecule type" value="Genomic_DNA"/>
</dbReference>
<name>A0A136J7M4_9PEZI</name>
<dbReference type="AlphaFoldDB" id="A0A136J7M4"/>
<feature type="compositionally biased region" description="Low complexity" evidence="2">
    <location>
        <begin position="59"/>
        <end position="72"/>
    </location>
</feature>
<proteinExistence type="predicted"/>
<sequence>MSRLLQSTCGRAAARRISTAAAVRQPSTIPRSLAMTLSTRTPSPTSSTTTTRCARRMYSSEQQPKSKSPSSEFYKTFGRPIAKVFLLAIFTYQVAYYFWVRLEQDEMKRDMEATIAELEARISELEVAGQKK</sequence>
<accession>A0A136J7M4</accession>
<feature type="coiled-coil region" evidence="1">
    <location>
        <begin position="101"/>
        <end position="128"/>
    </location>
</feature>
<organism evidence="4 5">
    <name type="scientific">Microdochium bolleyi</name>
    <dbReference type="NCBI Taxonomy" id="196109"/>
    <lineage>
        <taxon>Eukaryota</taxon>
        <taxon>Fungi</taxon>
        <taxon>Dikarya</taxon>
        <taxon>Ascomycota</taxon>
        <taxon>Pezizomycotina</taxon>
        <taxon>Sordariomycetes</taxon>
        <taxon>Xylariomycetidae</taxon>
        <taxon>Xylariales</taxon>
        <taxon>Microdochiaceae</taxon>
        <taxon>Microdochium</taxon>
    </lineage>
</organism>
<keyword evidence="5" id="KW-1185">Reference proteome</keyword>
<dbReference type="Proteomes" id="UP000070501">
    <property type="component" value="Unassembled WGS sequence"/>
</dbReference>
<dbReference type="InParanoid" id="A0A136J7M4"/>
<dbReference type="OrthoDB" id="2120024at2759"/>
<evidence type="ECO:0000256" key="1">
    <source>
        <dbReference type="SAM" id="Coils"/>
    </source>
</evidence>
<keyword evidence="3" id="KW-1133">Transmembrane helix</keyword>
<feature type="compositionally biased region" description="Low complexity" evidence="2">
    <location>
        <begin position="38"/>
        <end position="52"/>
    </location>
</feature>
<keyword evidence="3" id="KW-0472">Membrane</keyword>
<evidence type="ECO:0000256" key="3">
    <source>
        <dbReference type="SAM" id="Phobius"/>
    </source>
</evidence>
<reference evidence="5" key="1">
    <citation type="submission" date="2016-02" db="EMBL/GenBank/DDBJ databases">
        <title>Draft genome sequence of Microdochium bolleyi, a fungal endophyte of beachgrass.</title>
        <authorList>
            <consortium name="DOE Joint Genome Institute"/>
            <person name="David A.S."/>
            <person name="May G."/>
            <person name="Haridas S."/>
            <person name="Lim J."/>
            <person name="Wang M."/>
            <person name="Labutti K."/>
            <person name="Lipzen A."/>
            <person name="Barry K."/>
            <person name="Grigoriev I.V."/>
        </authorList>
    </citation>
    <scope>NUCLEOTIDE SEQUENCE [LARGE SCALE GENOMIC DNA]</scope>
    <source>
        <strain evidence="5">J235TASD1</strain>
    </source>
</reference>
<protein>
    <recommendedName>
        <fullName evidence="6">Inner membrane assembly complex subunit 17</fullName>
    </recommendedName>
</protein>
<gene>
    <name evidence="4" type="ORF">Micbo1qcDRAFT_161075</name>
</gene>
<evidence type="ECO:0000313" key="4">
    <source>
        <dbReference type="EMBL" id="KXJ93139.1"/>
    </source>
</evidence>
<feature type="region of interest" description="Disordered" evidence="2">
    <location>
        <begin position="31"/>
        <end position="72"/>
    </location>
</feature>
<keyword evidence="1" id="KW-0175">Coiled coil</keyword>
<keyword evidence="3" id="KW-0812">Transmembrane</keyword>
<evidence type="ECO:0008006" key="6">
    <source>
        <dbReference type="Google" id="ProtNLM"/>
    </source>
</evidence>
<evidence type="ECO:0000313" key="5">
    <source>
        <dbReference type="Proteomes" id="UP000070501"/>
    </source>
</evidence>
<feature type="transmembrane region" description="Helical" evidence="3">
    <location>
        <begin position="81"/>
        <end position="99"/>
    </location>
</feature>